<dbReference type="Pfam" id="PF13374">
    <property type="entry name" value="TPR_10"/>
    <property type="match status" value="2"/>
</dbReference>
<proteinExistence type="predicted"/>
<evidence type="ECO:0000313" key="2">
    <source>
        <dbReference type="Proteomes" id="UP000800200"/>
    </source>
</evidence>
<evidence type="ECO:0008006" key="3">
    <source>
        <dbReference type="Google" id="ProtNLM"/>
    </source>
</evidence>
<keyword evidence="2" id="KW-1185">Reference proteome</keyword>
<dbReference type="InterPro" id="IPR011990">
    <property type="entry name" value="TPR-like_helical_dom_sf"/>
</dbReference>
<dbReference type="InterPro" id="IPR053137">
    <property type="entry name" value="NLR-like"/>
</dbReference>
<dbReference type="SUPFAM" id="SSF48452">
    <property type="entry name" value="TPR-like"/>
    <property type="match status" value="1"/>
</dbReference>
<reference evidence="1" key="1">
    <citation type="journal article" date="2020" name="Stud. Mycol.">
        <title>101 Dothideomycetes genomes: a test case for predicting lifestyles and emergence of pathogens.</title>
        <authorList>
            <person name="Haridas S."/>
            <person name="Albert R."/>
            <person name="Binder M."/>
            <person name="Bloem J."/>
            <person name="Labutti K."/>
            <person name="Salamov A."/>
            <person name="Andreopoulos B."/>
            <person name="Baker S."/>
            <person name="Barry K."/>
            <person name="Bills G."/>
            <person name="Bluhm B."/>
            <person name="Cannon C."/>
            <person name="Castanera R."/>
            <person name="Culley D."/>
            <person name="Daum C."/>
            <person name="Ezra D."/>
            <person name="Gonzalez J."/>
            <person name="Henrissat B."/>
            <person name="Kuo A."/>
            <person name="Liang C."/>
            <person name="Lipzen A."/>
            <person name="Lutzoni F."/>
            <person name="Magnuson J."/>
            <person name="Mondo S."/>
            <person name="Nolan M."/>
            <person name="Ohm R."/>
            <person name="Pangilinan J."/>
            <person name="Park H.-J."/>
            <person name="Ramirez L."/>
            <person name="Alfaro M."/>
            <person name="Sun H."/>
            <person name="Tritt A."/>
            <person name="Yoshinaga Y."/>
            <person name="Zwiers L.-H."/>
            <person name="Turgeon B."/>
            <person name="Goodwin S."/>
            <person name="Spatafora J."/>
            <person name="Crous P."/>
            <person name="Grigoriev I."/>
        </authorList>
    </citation>
    <scope>NUCLEOTIDE SEQUENCE</scope>
    <source>
        <strain evidence="1">CBS 207.26</strain>
    </source>
</reference>
<evidence type="ECO:0000313" key="1">
    <source>
        <dbReference type="EMBL" id="KAF2176073.1"/>
    </source>
</evidence>
<dbReference type="EMBL" id="ML994716">
    <property type="protein sequence ID" value="KAF2176073.1"/>
    <property type="molecule type" value="Genomic_DNA"/>
</dbReference>
<dbReference type="Proteomes" id="UP000800200">
    <property type="component" value="Unassembled WGS sequence"/>
</dbReference>
<name>A0A6A6DAK4_9PEZI</name>
<dbReference type="Gene3D" id="1.25.40.10">
    <property type="entry name" value="Tetratricopeptide repeat domain"/>
    <property type="match status" value="1"/>
</dbReference>
<protein>
    <recommendedName>
        <fullName evidence="3">TPR-like protein</fullName>
    </recommendedName>
</protein>
<feature type="non-terminal residue" evidence="1">
    <location>
        <position position="1"/>
    </location>
</feature>
<dbReference type="OrthoDB" id="5986190at2759"/>
<dbReference type="PANTHER" id="PTHR46082:SF6">
    <property type="entry name" value="AAA+ ATPASE DOMAIN-CONTAINING PROTEIN-RELATED"/>
    <property type="match status" value="1"/>
</dbReference>
<dbReference type="AlphaFoldDB" id="A0A6A6DAK4"/>
<dbReference type="PANTHER" id="PTHR46082">
    <property type="entry name" value="ATP/GTP-BINDING PROTEIN-RELATED"/>
    <property type="match status" value="1"/>
</dbReference>
<organism evidence="1 2">
    <name type="scientific">Zopfia rhizophila CBS 207.26</name>
    <dbReference type="NCBI Taxonomy" id="1314779"/>
    <lineage>
        <taxon>Eukaryota</taxon>
        <taxon>Fungi</taxon>
        <taxon>Dikarya</taxon>
        <taxon>Ascomycota</taxon>
        <taxon>Pezizomycotina</taxon>
        <taxon>Dothideomycetes</taxon>
        <taxon>Dothideomycetes incertae sedis</taxon>
        <taxon>Zopfiaceae</taxon>
        <taxon>Zopfia</taxon>
    </lineage>
</organism>
<gene>
    <name evidence="1" type="ORF">K469DRAFT_761460</name>
</gene>
<sequence length="176" mass="20580">KQPADKCLNLHRLVYLAIRNWLQKEELLAQLTERAILRLREVFPDHKHQNRTVWTKYLAHASYALESDVAGNDNKARTSLLWKLGMCLYQEGRWNEAEREFVQVMKTTKRVLRPEHPDTLTSMNNLSFTWKARGEQAEALQLIDECVQLSKRVLGVNHPRFLSSTTLRAWRLEGKG</sequence>
<accession>A0A6A6DAK4</accession>